<evidence type="ECO:0000313" key="1">
    <source>
        <dbReference type="EMBL" id="KAI0519352.1"/>
    </source>
</evidence>
<sequence>MEYRIKYITKMECFYPQIVELCIRKLLYTYCCKWKDVMTGLFMLNLNLTIPKISTAVNSNPWEDYMDCINSSH</sequence>
<gene>
    <name evidence="1" type="ORF">KFK09_006796</name>
</gene>
<dbReference type="EMBL" id="JAGYWB010000006">
    <property type="protein sequence ID" value="KAI0519352.1"/>
    <property type="molecule type" value="Genomic_DNA"/>
</dbReference>
<proteinExistence type="predicted"/>
<organism evidence="1 2">
    <name type="scientific">Dendrobium nobile</name>
    <name type="common">Orchid</name>
    <dbReference type="NCBI Taxonomy" id="94219"/>
    <lineage>
        <taxon>Eukaryota</taxon>
        <taxon>Viridiplantae</taxon>
        <taxon>Streptophyta</taxon>
        <taxon>Embryophyta</taxon>
        <taxon>Tracheophyta</taxon>
        <taxon>Spermatophyta</taxon>
        <taxon>Magnoliopsida</taxon>
        <taxon>Liliopsida</taxon>
        <taxon>Asparagales</taxon>
        <taxon>Orchidaceae</taxon>
        <taxon>Epidendroideae</taxon>
        <taxon>Malaxideae</taxon>
        <taxon>Dendrobiinae</taxon>
        <taxon>Dendrobium</taxon>
    </lineage>
</organism>
<comment type="caution">
    <text evidence="1">The sequence shown here is derived from an EMBL/GenBank/DDBJ whole genome shotgun (WGS) entry which is preliminary data.</text>
</comment>
<reference evidence="1" key="1">
    <citation type="journal article" date="2022" name="Front. Genet.">
        <title>Chromosome-Scale Assembly of the Dendrobium nobile Genome Provides Insights Into the Molecular Mechanism of the Biosynthesis of the Medicinal Active Ingredient of Dendrobium.</title>
        <authorList>
            <person name="Xu Q."/>
            <person name="Niu S.-C."/>
            <person name="Li K.-L."/>
            <person name="Zheng P.-J."/>
            <person name="Zhang X.-J."/>
            <person name="Jia Y."/>
            <person name="Liu Y."/>
            <person name="Niu Y.-X."/>
            <person name="Yu L.-H."/>
            <person name="Chen D.-F."/>
            <person name="Zhang G.-Q."/>
        </authorList>
    </citation>
    <scope>NUCLEOTIDE SEQUENCE</scope>
    <source>
        <tissue evidence="1">Leaf</tissue>
    </source>
</reference>
<protein>
    <submittedName>
        <fullName evidence="1">Uncharacterized protein</fullName>
    </submittedName>
</protein>
<evidence type="ECO:0000313" key="2">
    <source>
        <dbReference type="Proteomes" id="UP000829196"/>
    </source>
</evidence>
<dbReference type="Proteomes" id="UP000829196">
    <property type="component" value="Unassembled WGS sequence"/>
</dbReference>
<name>A0A8T3BQ89_DENNO</name>
<keyword evidence="2" id="KW-1185">Reference proteome</keyword>
<dbReference type="AlphaFoldDB" id="A0A8T3BQ89"/>
<accession>A0A8T3BQ89</accession>